<accession>A0AAE0K7S2</accession>
<feature type="compositionally biased region" description="Polar residues" evidence="1">
    <location>
        <begin position="279"/>
        <end position="306"/>
    </location>
</feature>
<comment type="caution">
    <text evidence="2">The sequence shown here is derived from an EMBL/GenBank/DDBJ whole genome shotgun (WGS) entry which is preliminary data.</text>
</comment>
<name>A0AAE0K7S2_9PEZI</name>
<feature type="compositionally biased region" description="Gly residues" evidence="1">
    <location>
        <begin position="112"/>
        <end position="136"/>
    </location>
</feature>
<evidence type="ECO:0000313" key="2">
    <source>
        <dbReference type="EMBL" id="KAK3371449.1"/>
    </source>
</evidence>
<evidence type="ECO:0000256" key="1">
    <source>
        <dbReference type="SAM" id="MobiDB-lite"/>
    </source>
</evidence>
<organism evidence="2 3">
    <name type="scientific">Lasiosphaeria ovina</name>
    <dbReference type="NCBI Taxonomy" id="92902"/>
    <lineage>
        <taxon>Eukaryota</taxon>
        <taxon>Fungi</taxon>
        <taxon>Dikarya</taxon>
        <taxon>Ascomycota</taxon>
        <taxon>Pezizomycotina</taxon>
        <taxon>Sordariomycetes</taxon>
        <taxon>Sordariomycetidae</taxon>
        <taxon>Sordariales</taxon>
        <taxon>Lasiosphaeriaceae</taxon>
        <taxon>Lasiosphaeria</taxon>
    </lineage>
</organism>
<gene>
    <name evidence="2" type="ORF">B0T24DRAFT_320254</name>
</gene>
<feature type="region of interest" description="Disordered" evidence="1">
    <location>
        <begin position="112"/>
        <end position="138"/>
    </location>
</feature>
<reference evidence="2" key="1">
    <citation type="journal article" date="2023" name="Mol. Phylogenet. Evol.">
        <title>Genome-scale phylogeny and comparative genomics of the fungal order Sordariales.</title>
        <authorList>
            <person name="Hensen N."/>
            <person name="Bonometti L."/>
            <person name="Westerberg I."/>
            <person name="Brannstrom I.O."/>
            <person name="Guillou S."/>
            <person name="Cros-Aarteil S."/>
            <person name="Calhoun S."/>
            <person name="Haridas S."/>
            <person name="Kuo A."/>
            <person name="Mondo S."/>
            <person name="Pangilinan J."/>
            <person name="Riley R."/>
            <person name="LaButti K."/>
            <person name="Andreopoulos B."/>
            <person name="Lipzen A."/>
            <person name="Chen C."/>
            <person name="Yan M."/>
            <person name="Daum C."/>
            <person name="Ng V."/>
            <person name="Clum A."/>
            <person name="Steindorff A."/>
            <person name="Ohm R.A."/>
            <person name="Martin F."/>
            <person name="Silar P."/>
            <person name="Natvig D.O."/>
            <person name="Lalanne C."/>
            <person name="Gautier V."/>
            <person name="Ament-Velasquez S.L."/>
            <person name="Kruys A."/>
            <person name="Hutchinson M.I."/>
            <person name="Powell A.J."/>
            <person name="Barry K."/>
            <person name="Miller A.N."/>
            <person name="Grigoriev I.V."/>
            <person name="Debuchy R."/>
            <person name="Gladieux P."/>
            <person name="Hiltunen Thoren M."/>
            <person name="Johannesson H."/>
        </authorList>
    </citation>
    <scope>NUCLEOTIDE SEQUENCE</scope>
    <source>
        <strain evidence="2">CBS 958.72</strain>
    </source>
</reference>
<dbReference type="EMBL" id="JAULSN010000005">
    <property type="protein sequence ID" value="KAK3371449.1"/>
    <property type="molecule type" value="Genomic_DNA"/>
</dbReference>
<proteinExistence type="predicted"/>
<feature type="region of interest" description="Disordered" evidence="1">
    <location>
        <begin position="235"/>
        <end position="312"/>
    </location>
</feature>
<sequence>MAISINTRAWAQLRIYLQAATGTYISGDWGLQWSATHGETRSASGHTFHIGLRRDSAGHYWTCILVTQRNGTESPVEGTVVDWGTTPPTLQDVLSHYQTTFAGMTATDNAGGAGGNNDGNGGGAGGNGGNGGGGGYQKQVIPHPEYPGNYYYLDEDEEFHWCDVNGNDLKTSAMGSLPKDIIPIFKADDNTRYHLGPNKKHLTITFQYEDEAKKKHPFVMIASKKHIALLVNRKDKASRPTIKTDVPPVKSGETPTSTTATPSKVTRPPLGSVDPNVVPSRSTANGSTTTDKQNVPPHSTSGTSAAPANHTR</sequence>
<keyword evidence="3" id="KW-1185">Reference proteome</keyword>
<dbReference type="AlphaFoldDB" id="A0AAE0K7S2"/>
<feature type="compositionally biased region" description="Polar residues" evidence="1">
    <location>
        <begin position="253"/>
        <end position="264"/>
    </location>
</feature>
<protein>
    <submittedName>
        <fullName evidence="2">Uncharacterized protein</fullName>
    </submittedName>
</protein>
<evidence type="ECO:0000313" key="3">
    <source>
        <dbReference type="Proteomes" id="UP001287356"/>
    </source>
</evidence>
<reference evidence="2" key="2">
    <citation type="submission" date="2023-06" db="EMBL/GenBank/DDBJ databases">
        <authorList>
            <consortium name="Lawrence Berkeley National Laboratory"/>
            <person name="Haridas S."/>
            <person name="Hensen N."/>
            <person name="Bonometti L."/>
            <person name="Westerberg I."/>
            <person name="Brannstrom I.O."/>
            <person name="Guillou S."/>
            <person name="Cros-Aarteil S."/>
            <person name="Calhoun S."/>
            <person name="Kuo A."/>
            <person name="Mondo S."/>
            <person name="Pangilinan J."/>
            <person name="Riley R."/>
            <person name="Labutti K."/>
            <person name="Andreopoulos B."/>
            <person name="Lipzen A."/>
            <person name="Chen C."/>
            <person name="Yanf M."/>
            <person name="Daum C."/>
            <person name="Ng V."/>
            <person name="Clum A."/>
            <person name="Steindorff A."/>
            <person name="Ohm R."/>
            <person name="Martin F."/>
            <person name="Silar P."/>
            <person name="Natvig D."/>
            <person name="Lalanne C."/>
            <person name="Gautier V."/>
            <person name="Ament-Velasquez S.L."/>
            <person name="Kruys A."/>
            <person name="Hutchinson M.I."/>
            <person name="Powell A.J."/>
            <person name="Barry K."/>
            <person name="Miller A.N."/>
            <person name="Grigoriev I.V."/>
            <person name="Debuchy R."/>
            <person name="Gladieux P."/>
            <person name="Thoren M.H."/>
            <person name="Johannesson H."/>
        </authorList>
    </citation>
    <scope>NUCLEOTIDE SEQUENCE</scope>
    <source>
        <strain evidence="2">CBS 958.72</strain>
    </source>
</reference>
<dbReference type="Proteomes" id="UP001287356">
    <property type="component" value="Unassembled WGS sequence"/>
</dbReference>